<evidence type="ECO:0000256" key="5">
    <source>
        <dbReference type="ARBA" id="ARBA00022723"/>
    </source>
</evidence>
<evidence type="ECO:0000313" key="12">
    <source>
        <dbReference type="Proteomes" id="UP000053593"/>
    </source>
</evidence>
<evidence type="ECO:0000256" key="8">
    <source>
        <dbReference type="ARBA" id="ARBA00023033"/>
    </source>
</evidence>
<comment type="cofactor">
    <cofactor evidence="1 9">
        <name>heme</name>
        <dbReference type="ChEBI" id="CHEBI:30413"/>
    </cofactor>
</comment>
<dbReference type="PANTHER" id="PTHR46300:SF7">
    <property type="entry name" value="P450, PUTATIVE (EUROFUNG)-RELATED"/>
    <property type="match status" value="1"/>
</dbReference>
<protein>
    <recommendedName>
        <fullName evidence="13">Cytochrome P450</fullName>
    </recommendedName>
</protein>
<evidence type="ECO:0000256" key="4">
    <source>
        <dbReference type="ARBA" id="ARBA00022617"/>
    </source>
</evidence>
<comment type="pathway">
    <text evidence="2">Secondary metabolite biosynthesis.</text>
</comment>
<keyword evidence="12" id="KW-1185">Reference proteome</keyword>
<dbReference type="InterPro" id="IPR002401">
    <property type="entry name" value="Cyt_P450_E_grp-I"/>
</dbReference>
<dbReference type="PROSITE" id="PS00086">
    <property type="entry name" value="CYTOCHROME_P450"/>
    <property type="match status" value="1"/>
</dbReference>
<dbReference type="GO" id="GO:0020037">
    <property type="term" value="F:heme binding"/>
    <property type="evidence" value="ECO:0007669"/>
    <property type="project" value="InterPro"/>
</dbReference>
<dbReference type="Pfam" id="PF00067">
    <property type="entry name" value="p450"/>
    <property type="match status" value="1"/>
</dbReference>
<evidence type="ECO:0008006" key="13">
    <source>
        <dbReference type="Google" id="ProtNLM"/>
    </source>
</evidence>
<organism evidence="11 12">
    <name type="scientific">Collybiopsis luxurians FD-317 M1</name>
    <dbReference type="NCBI Taxonomy" id="944289"/>
    <lineage>
        <taxon>Eukaryota</taxon>
        <taxon>Fungi</taxon>
        <taxon>Dikarya</taxon>
        <taxon>Basidiomycota</taxon>
        <taxon>Agaricomycotina</taxon>
        <taxon>Agaricomycetes</taxon>
        <taxon>Agaricomycetidae</taxon>
        <taxon>Agaricales</taxon>
        <taxon>Marasmiineae</taxon>
        <taxon>Omphalotaceae</taxon>
        <taxon>Collybiopsis</taxon>
        <taxon>Collybiopsis luxurians</taxon>
    </lineage>
</organism>
<keyword evidence="7 9" id="KW-0408">Iron</keyword>
<keyword evidence="6 10" id="KW-0560">Oxidoreductase</keyword>
<evidence type="ECO:0000256" key="3">
    <source>
        <dbReference type="ARBA" id="ARBA00010617"/>
    </source>
</evidence>
<dbReference type="GO" id="GO:0005506">
    <property type="term" value="F:iron ion binding"/>
    <property type="evidence" value="ECO:0007669"/>
    <property type="project" value="InterPro"/>
</dbReference>
<evidence type="ECO:0000256" key="10">
    <source>
        <dbReference type="RuleBase" id="RU000461"/>
    </source>
</evidence>
<dbReference type="HOGENOM" id="CLU_001570_2_3_1"/>
<dbReference type="Proteomes" id="UP000053593">
    <property type="component" value="Unassembled WGS sequence"/>
</dbReference>
<comment type="similarity">
    <text evidence="3 10">Belongs to the cytochrome P450 family.</text>
</comment>
<keyword evidence="4 9" id="KW-0349">Heme</keyword>
<accession>A0A0D0CCU5</accession>
<dbReference type="InterPro" id="IPR001128">
    <property type="entry name" value="Cyt_P450"/>
</dbReference>
<keyword evidence="5 9" id="KW-0479">Metal-binding</keyword>
<evidence type="ECO:0000256" key="9">
    <source>
        <dbReference type="PIRSR" id="PIRSR602401-1"/>
    </source>
</evidence>
<dbReference type="InterPro" id="IPR036396">
    <property type="entry name" value="Cyt_P450_sf"/>
</dbReference>
<dbReference type="InterPro" id="IPR050364">
    <property type="entry name" value="Cytochrome_P450_fung"/>
</dbReference>
<evidence type="ECO:0000256" key="2">
    <source>
        <dbReference type="ARBA" id="ARBA00005179"/>
    </source>
</evidence>
<gene>
    <name evidence="11" type="ORF">GYMLUDRAFT_174981</name>
</gene>
<evidence type="ECO:0000313" key="11">
    <source>
        <dbReference type="EMBL" id="KIK55877.1"/>
    </source>
</evidence>
<dbReference type="CDD" id="cd11065">
    <property type="entry name" value="CYP64-like"/>
    <property type="match status" value="1"/>
</dbReference>
<dbReference type="EMBL" id="KN834802">
    <property type="protein sequence ID" value="KIK55877.1"/>
    <property type="molecule type" value="Genomic_DNA"/>
</dbReference>
<dbReference type="GO" id="GO:0016705">
    <property type="term" value="F:oxidoreductase activity, acting on paired donors, with incorporation or reduction of molecular oxygen"/>
    <property type="evidence" value="ECO:0007669"/>
    <property type="project" value="InterPro"/>
</dbReference>
<dbReference type="PRINTS" id="PR00463">
    <property type="entry name" value="EP450I"/>
</dbReference>
<evidence type="ECO:0000256" key="7">
    <source>
        <dbReference type="ARBA" id="ARBA00023004"/>
    </source>
</evidence>
<evidence type="ECO:0000256" key="6">
    <source>
        <dbReference type="ARBA" id="ARBA00023002"/>
    </source>
</evidence>
<proteinExistence type="inferred from homology"/>
<dbReference type="SUPFAM" id="SSF48264">
    <property type="entry name" value="Cytochrome P450"/>
    <property type="match status" value="1"/>
</dbReference>
<name>A0A0D0CCU5_9AGAR</name>
<keyword evidence="8 10" id="KW-0503">Monooxygenase</keyword>
<dbReference type="OrthoDB" id="2789670at2759"/>
<dbReference type="PANTHER" id="PTHR46300">
    <property type="entry name" value="P450, PUTATIVE (EUROFUNG)-RELATED-RELATED"/>
    <property type="match status" value="1"/>
</dbReference>
<dbReference type="GO" id="GO:0004497">
    <property type="term" value="F:monooxygenase activity"/>
    <property type="evidence" value="ECO:0007669"/>
    <property type="project" value="UniProtKB-KW"/>
</dbReference>
<dbReference type="InterPro" id="IPR017972">
    <property type="entry name" value="Cyt_P450_CS"/>
</dbReference>
<dbReference type="Gene3D" id="1.10.630.10">
    <property type="entry name" value="Cytochrome P450"/>
    <property type="match status" value="1"/>
</dbReference>
<sequence>MDSAHSGPALPPGPRALPIIGNILDLPRSQPWITFKKWSDTYGGIVHVNAIGQHMIILNDPQLAIDILDKKSRIYSDRPKLTMASLVGWDKGPALIPPGSRWSEYRRLFVQYLGTRSRVAEFHNILQEGVEEFLNQMFKEPEQWVAHTRRYAGKIVLVMAYGYRPAQHNDPLIKLVDDAMDQFSEITVPGAFLVDIFPVLQYIPAWLPGAGWKRKAMSYRQTLHNMLNVPYEWTKNEMKSGTAFPSFLASELENQHLSVEGEDIIKWAAAGIYSGGADTVVAGIESFFLAMTFHRIEQQKAQQEIDSVIGANRLLTLQDRKRLPYVEALLTEVLRVYTSIPIGLPHASREDDVHDGHFIPKGSIIFTNNRKFLNDPQMYPNPEAFVPERFMEPQNHSKPTHPKEYLFGFGRRTCPGIHLADASTWLLCANVLAAFDISAPVKDGEVLMPTGKYMDGIISHPEPFECSIKPHSHTAVELLKGP</sequence>
<evidence type="ECO:0000256" key="1">
    <source>
        <dbReference type="ARBA" id="ARBA00001971"/>
    </source>
</evidence>
<reference evidence="11 12" key="1">
    <citation type="submission" date="2014-04" db="EMBL/GenBank/DDBJ databases">
        <title>Evolutionary Origins and Diversification of the Mycorrhizal Mutualists.</title>
        <authorList>
            <consortium name="DOE Joint Genome Institute"/>
            <consortium name="Mycorrhizal Genomics Consortium"/>
            <person name="Kohler A."/>
            <person name="Kuo A."/>
            <person name="Nagy L.G."/>
            <person name="Floudas D."/>
            <person name="Copeland A."/>
            <person name="Barry K.W."/>
            <person name="Cichocki N."/>
            <person name="Veneault-Fourrey C."/>
            <person name="LaButti K."/>
            <person name="Lindquist E.A."/>
            <person name="Lipzen A."/>
            <person name="Lundell T."/>
            <person name="Morin E."/>
            <person name="Murat C."/>
            <person name="Riley R."/>
            <person name="Ohm R."/>
            <person name="Sun H."/>
            <person name="Tunlid A."/>
            <person name="Henrissat B."/>
            <person name="Grigoriev I.V."/>
            <person name="Hibbett D.S."/>
            <person name="Martin F."/>
        </authorList>
    </citation>
    <scope>NUCLEOTIDE SEQUENCE [LARGE SCALE GENOMIC DNA]</scope>
    <source>
        <strain evidence="11 12">FD-317 M1</strain>
    </source>
</reference>
<feature type="binding site" description="axial binding residue" evidence="9">
    <location>
        <position position="414"/>
    </location>
    <ligand>
        <name>heme</name>
        <dbReference type="ChEBI" id="CHEBI:30413"/>
    </ligand>
    <ligandPart>
        <name>Fe</name>
        <dbReference type="ChEBI" id="CHEBI:18248"/>
    </ligandPart>
</feature>
<dbReference type="AlphaFoldDB" id="A0A0D0CCU5"/>